<comment type="caution">
    <text evidence="4">The sequence shown here is derived from an EMBL/GenBank/DDBJ whole genome shotgun (WGS) entry which is preliminary data.</text>
</comment>
<reference evidence="4 5" key="1">
    <citation type="submission" date="2018-08" db="EMBL/GenBank/DDBJ databases">
        <title>Verrucosispora craniellae sp. nov., isolated from a marine sponge in the South China Sea.</title>
        <authorList>
            <person name="Li L."/>
            <person name="Lin H.W."/>
        </authorList>
    </citation>
    <scope>NUCLEOTIDE SEQUENCE [LARGE SCALE GENOMIC DNA]</scope>
    <source>
        <strain evidence="4 5">LHW63014</strain>
    </source>
</reference>
<evidence type="ECO:0000313" key="5">
    <source>
        <dbReference type="Proteomes" id="UP000262621"/>
    </source>
</evidence>
<dbReference type="Proteomes" id="UP000262621">
    <property type="component" value="Unassembled WGS sequence"/>
</dbReference>
<dbReference type="InterPro" id="IPR008278">
    <property type="entry name" value="4-PPantetheinyl_Trfase_dom"/>
</dbReference>
<dbReference type="AlphaFoldDB" id="A0A372G167"/>
<evidence type="ECO:0000313" key="4">
    <source>
        <dbReference type="EMBL" id="RFS46624.1"/>
    </source>
</evidence>
<dbReference type="PANTHER" id="PTHR12215">
    <property type="entry name" value="PHOSPHOPANTETHEINE TRANSFERASE"/>
    <property type="match status" value="1"/>
</dbReference>
<dbReference type="GO" id="GO:0019878">
    <property type="term" value="P:lysine biosynthetic process via aminoadipic acid"/>
    <property type="evidence" value="ECO:0007669"/>
    <property type="project" value="TreeGrafter"/>
</dbReference>
<dbReference type="InterPro" id="IPR037143">
    <property type="entry name" value="4-PPantetheinyl_Trfase_dom_sf"/>
</dbReference>
<feature type="domain" description="4'-phosphopantetheinyl transferase" evidence="3">
    <location>
        <begin position="118"/>
        <end position="222"/>
    </location>
</feature>
<evidence type="ECO:0000256" key="1">
    <source>
        <dbReference type="ARBA" id="ARBA00010990"/>
    </source>
</evidence>
<organism evidence="4 5">
    <name type="scientific">Micromonospora craniellae</name>
    <dbReference type="NCBI Taxonomy" id="2294034"/>
    <lineage>
        <taxon>Bacteria</taxon>
        <taxon>Bacillati</taxon>
        <taxon>Actinomycetota</taxon>
        <taxon>Actinomycetes</taxon>
        <taxon>Micromonosporales</taxon>
        <taxon>Micromonosporaceae</taxon>
        <taxon>Micromonospora</taxon>
    </lineage>
</organism>
<evidence type="ECO:0000259" key="3">
    <source>
        <dbReference type="Pfam" id="PF01648"/>
    </source>
</evidence>
<dbReference type="GO" id="GO:0005829">
    <property type="term" value="C:cytosol"/>
    <property type="evidence" value="ECO:0007669"/>
    <property type="project" value="TreeGrafter"/>
</dbReference>
<dbReference type="GO" id="GO:0000287">
    <property type="term" value="F:magnesium ion binding"/>
    <property type="evidence" value="ECO:0007669"/>
    <property type="project" value="InterPro"/>
</dbReference>
<proteinExistence type="inferred from homology"/>
<dbReference type="OrthoDB" id="190168at2"/>
<dbReference type="InterPro" id="IPR050559">
    <property type="entry name" value="P-Pant_transferase_sf"/>
</dbReference>
<accession>A0A372G167</accession>
<keyword evidence="2 4" id="KW-0808">Transferase</keyword>
<dbReference type="Pfam" id="PF01648">
    <property type="entry name" value="ACPS"/>
    <property type="match status" value="1"/>
</dbReference>
<comment type="similarity">
    <text evidence="1">Belongs to the P-Pant transferase superfamily. Gsp/Sfp/HetI/AcpT family.</text>
</comment>
<protein>
    <submittedName>
        <fullName evidence="4">4-phosphopantetheinyl transferase</fullName>
    </submittedName>
</protein>
<dbReference type="PANTHER" id="PTHR12215:SF10">
    <property type="entry name" value="L-AMINOADIPATE-SEMIALDEHYDE DEHYDROGENASE-PHOSPHOPANTETHEINYL TRANSFERASE"/>
    <property type="match status" value="1"/>
</dbReference>
<sequence length="260" mass="27374">MATGPPVEGTCQVWWAEVGPPDDELLLDLLSASERHRHAGFTDPQSRATHLTARALTRLVLAGMLGTPATGLRFEAVCRQCGGPHGKPVLRTPAAPVRFSVAHSGRWCAVAFATRTEVGVDVERIALRGRTLPSRALSPAERAVLAGTGDRDRTTAFIRYWTRKEALLKSTGDGLTLDPATITVTAPDRPAAVLCWAGASAPVAWPHLVDLAAPTGYAAALASLDGALVVSSHDGTPLLDRIRSGVAGFASTHISNKLLT</sequence>
<dbReference type="GO" id="GO:0008897">
    <property type="term" value="F:holo-[acyl-carrier-protein] synthase activity"/>
    <property type="evidence" value="ECO:0007669"/>
    <property type="project" value="InterPro"/>
</dbReference>
<name>A0A372G167_9ACTN</name>
<dbReference type="Gene3D" id="3.90.470.20">
    <property type="entry name" value="4'-phosphopantetheinyl transferase domain"/>
    <property type="match status" value="2"/>
</dbReference>
<gene>
    <name evidence="4" type="ORF">D0Q02_10535</name>
</gene>
<evidence type="ECO:0000256" key="2">
    <source>
        <dbReference type="ARBA" id="ARBA00022679"/>
    </source>
</evidence>
<dbReference type="EMBL" id="QVFU01000008">
    <property type="protein sequence ID" value="RFS46624.1"/>
    <property type="molecule type" value="Genomic_DNA"/>
</dbReference>
<keyword evidence="5" id="KW-1185">Reference proteome</keyword>
<dbReference type="SUPFAM" id="SSF56214">
    <property type="entry name" value="4'-phosphopantetheinyl transferase"/>
    <property type="match status" value="2"/>
</dbReference>